<keyword evidence="3" id="KW-1185">Reference proteome</keyword>
<reference evidence="2 3" key="1">
    <citation type="submission" date="2015-09" db="EMBL/GenBank/DDBJ databases">
        <title>Host preference determinants of Valsa canker pathogens revealed by comparative genomics.</title>
        <authorList>
            <person name="Yin Z."/>
            <person name="Huang L."/>
        </authorList>
    </citation>
    <scope>NUCLEOTIDE SEQUENCE [LARGE SCALE GENOMIC DNA]</scope>
    <source>
        <strain evidence="2 3">YSFL</strain>
    </source>
</reference>
<dbReference type="EMBL" id="LJZO01000084">
    <property type="protein sequence ID" value="ROV87392.1"/>
    <property type="molecule type" value="Genomic_DNA"/>
</dbReference>
<dbReference type="Proteomes" id="UP000284375">
    <property type="component" value="Unassembled WGS sequence"/>
</dbReference>
<gene>
    <name evidence="2" type="ORF">VSDG_09683</name>
</gene>
<name>A0A423V932_CYTCH</name>
<evidence type="ECO:0000313" key="2">
    <source>
        <dbReference type="EMBL" id="ROV87392.1"/>
    </source>
</evidence>
<protein>
    <recommendedName>
        <fullName evidence="1">2EXR domain-containing protein</fullName>
    </recommendedName>
</protein>
<comment type="caution">
    <text evidence="2">The sequence shown here is derived from an EMBL/GenBank/DDBJ whole genome shotgun (WGS) entry which is preliminary data.</text>
</comment>
<dbReference type="AlphaFoldDB" id="A0A423V932"/>
<evidence type="ECO:0000259" key="1">
    <source>
        <dbReference type="Pfam" id="PF20150"/>
    </source>
</evidence>
<dbReference type="OrthoDB" id="3473305at2759"/>
<proteinExistence type="predicted"/>
<organism evidence="2 3">
    <name type="scientific">Cytospora chrysosperma</name>
    <name type="common">Cytospora canker fungus</name>
    <name type="synonym">Sphaeria chrysosperma</name>
    <dbReference type="NCBI Taxonomy" id="252740"/>
    <lineage>
        <taxon>Eukaryota</taxon>
        <taxon>Fungi</taxon>
        <taxon>Dikarya</taxon>
        <taxon>Ascomycota</taxon>
        <taxon>Pezizomycotina</taxon>
        <taxon>Sordariomycetes</taxon>
        <taxon>Sordariomycetidae</taxon>
        <taxon>Diaporthales</taxon>
        <taxon>Cytosporaceae</taxon>
        <taxon>Cytospora</taxon>
    </lineage>
</organism>
<evidence type="ECO:0000313" key="3">
    <source>
        <dbReference type="Proteomes" id="UP000284375"/>
    </source>
</evidence>
<dbReference type="InterPro" id="IPR045518">
    <property type="entry name" value="2EXR"/>
</dbReference>
<sequence>MGMAEQQWLRSAEIRIMIWKEAVMTARLVNLLDQKGESALKTGRLPPLLSMNSESRRVALEHYILRFTFEFRFDRSFPNILHWLIKSTGRHYGPPVRLK</sequence>
<dbReference type="Pfam" id="PF20150">
    <property type="entry name" value="2EXR"/>
    <property type="match status" value="1"/>
</dbReference>
<feature type="domain" description="2EXR" evidence="1">
    <location>
        <begin position="12"/>
        <end position="71"/>
    </location>
</feature>
<accession>A0A423V932</accession>